<keyword evidence="2" id="KW-1185">Reference proteome</keyword>
<gene>
    <name evidence="1" type="ORF">PEV8663_02189</name>
</gene>
<evidence type="ECO:0000313" key="1">
    <source>
        <dbReference type="EMBL" id="SMX41015.1"/>
    </source>
</evidence>
<reference evidence="1 2" key="1">
    <citation type="submission" date="2017-05" db="EMBL/GenBank/DDBJ databases">
        <authorList>
            <person name="Song R."/>
            <person name="Chenine A.L."/>
            <person name="Ruprecht R.M."/>
        </authorList>
    </citation>
    <scope>NUCLEOTIDE SEQUENCE [LARGE SCALE GENOMIC DNA]</scope>
    <source>
        <strain evidence="1 2">CECT 8663</strain>
    </source>
</reference>
<evidence type="ECO:0000313" key="2">
    <source>
        <dbReference type="Proteomes" id="UP000220836"/>
    </source>
</evidence>
<organism evidence="1 2">
    <name type="scientific">Pelagimonas varians</name>
    <dbReference type="NCBI Taxonomy" id="696760"/>
    <lineage>
        <taxon>Bacteria</taxon>
        <taxon>Pseudomonadati</taxon>
        <taxon>Pseudomonadota</taxon>
        <taxon>Alphaproteobacteria</taxon>
        <taxon>Rhodobacterales</taxon>
        <taxon>Roseobacteraceae</taxon>
        <taxon>Pelagimonas</taxon>
    </lineage>
</organism>
<dbReference type="AlphaFoldDB" id="A0A238KDS5"/>
<evidence type="ECO:0008006" key="3">
    <source>
        <dbReference type="Google" id="ProtNLM"/>
    </source>
</evidence>
<sequence length="195" mass="21635">MAKPTAGLQRRLKTEVYKRAAQVAEIDFVVFLAGPYIEPEDKSKSSQSVASVLRFELFHSLSKEGYTVSLGEYHELIDSYKEELGPHHNAAAAELDHAQEVASLVIMIPDSPGSFAEIGAFSMKEDICKKMIILSDVTHEKSDGYLNTGPVKCAESLGSEVVYVDYKEVADCFSIVKKFSDRVKSKLILKLRLKT</sequence>
<name>A0A238KDS5_9RHOB</name>
<dbReference type="Proteomes" id="UP000220836">
    <property type="component" value="Unassembled WGS sequence"/>
</dbReference>
<dbReference type="EMBL" id="FXYH01000006">
    <property type="protein sequence ID" value="SMX41015.1"/>
    <property type="molecule type" value="Genomic_DNA"/>
</dbReference>
<proteinExistence type="predicted"/>
<protein>
    <recommendedName>
        <fullName evidence="3">Nucleoside 2-deoxyribosyltransferase</fullName>
    </recommendedName>
</protein>
<accession>A0A238KDS5</accession>